<comment type="caution">
    <text evidence="9">The sequence shown here is derived from an EMBL/GenBank/DDBJ whole genome shotgun (WGS) entry which is preliminary data.</text>
</comment>
<sequence length="383" mass="45610">MQSRFSKNLESITINTSNYNQTQNLIQISKISIPTLKIKASSIHLKQYNKNIKSIRNKKLHLKKLLPFINHNKIQTNSQQFHQFHLCKIQKNSLNKQTILLKLDISILIINITQQAEERFQNFKIRKKLGDGRHLQTGFFIAQKVIQKIQMIEEMIEAQEIKIQYLFDHPNITKLYTFFQTYNHYQNYLLCHQMFTLLITKSIQKNNQIKDFKKKKLLIMSIKQLLHQCTDIIMIQFIEIFNQIIFSQILAKLKLLIFHSVFILLIFIDKHFVIISQMLHLKFLKQIYRIKQCDIFGFGYLIYELCFGIPSWKEHQQELIKTVRYTCVIIPSQTSKELREIIENLVKRLHRERLTAKISLQSLMVIINLTNTTKINPIKCNHI</sequence>
<keyword evidence="5 6" id="KW-0067">ATP-binding</keyword>
<dbReference type="InterPro" id="IPR000719">
    <property type="entry name" value="Prot_kinase_dom"/>
</dbReference>
<protein>
    <recommendedName>
        <fullName evidence="8">Protein kinase domain-containing protein</fullName>
    </recommendedName>
</protein>
<dbReference type="EMBL" id="CAJJDO010000093">
    <property type="protein sequence ID" value="CAD8189044.1"/>
    <property type="molecule type" value="Genomic_DNA"/>
</dbReference>
<evidence type="ECO:0000256" key="2">
    <source>
        <dbReference type="ARBA" id="ARBA00022679"/>
    </source>
</evidence>
<dbReference type="GO" id="GO:0005524">
    <property type="term" value="F:ATP binding"/>
    <property type="evidence" value="ECO:0007669"/>
    <property type="project" value="UniProtKB-KW"/>
</dbReference>
<reference evidence="9" key="1">
    <citation type="submission" date="2021-01" db="EMBL/GenBank/DDBJ databases">
        <authorList>
            <consortium name="Genoscope - CEA"/>
            <person name="William W."/>
        </authorList>
    </citation>
    <scope>NUCLEOTIDE SEQUENCE</scope>
</reference>
<keyword evidence="7" id="KW-1133">Transmembrane helix</keyword>
<dbReference type="Proteomes" id="UP000689195">
    <property type="component" value="Unassembled WGS sequence"/>
</dbReference>
<gene>
    <name evidence="9" type="ORF">PPENT_87.1.T0930005</name>
</gene>
<keyword evidence="10" id="KW-1185">Reference proteome</keyword>
<dbReference type="PROSITE" id="PS50011">
    <property type="entry name" value="PROTEIN_KINASE_DOM"/>
    <property type="match status" value="1"/>
</dbReference>
<dbReference type="AlphaFoldDB" id="A0A8S1WFM0"/>
<keyword evidence="4" id="KW-0418">Kinase</keyword>
<dbReference type="GO" id="GO:0004674">
    <property type="term" value="F:protein serine/threonine kinase activity"/>
    <property type="evidence" value="ECO:0007669"/>
    <property type="project" value="UniProtKB-KW"/>
</dbReference>
<evidence type="ECO:0000256" key="4">
    <source>
        <dbReference type="ARBA" id="ARBA00022777"/>
    </source>
</evidence>
<proteinExistence type="predicted"/>
<evidence type="ECO:0000313" key="9">
    <source>
        <dbReference type="EMBL" id="CAD8189044.1"/>
    </source>
</evidence>
<feature type="domain" description="Protein kinase" evidence="8">
    <location>
        <begin position="123"/>
        <end position="367"/>
    </location>
</feature>
<dbReference type="SMART" id="SM00220">
    <property type="entry name" value="S_TKc"/>
    <property type="match status" value="1"/>
</dbReference>
<accession>A0A8S1WFM0</accession>
<feature type="binding site" evidence="6">
    <location>
        <position position="144"/>
    </location>
    <ligand>
        <name>ATP</name>
        <dbReference type="ChEBI" id="CHEBI:30616"/>
    </ligand>
</feature>
<evidence type="ECO:0000256" key="6">
    <source>
        <dbReference type="PIRSR" id="PIRSR630616-2"/>
    </source>
</evidence>
<organism evidence="9 10">
    <name type="scientific">Paramecium pentaurelia</name>
    <dbReference type="NCBI Taxonomy" id="43138"/>
    <lineage>
        <taxon>Eukaryota</taxon>
        <taxon>Sar</taxon>
        <taxon>Alveolata</taxon>
        <taxon>Ciliophora</taxon>
        <taxon>Intramacronucleata</taxon>
        <taxon>Oligohymenophorea</taxon>
        <taxon>Peniculida</taxon>
        <taxon>Parameciidae</taxon>
        <taxon>Paramecium</taxon>
    </lineage>
</organism>
<name>A0A8S1WFM0_9CILI</name>
<keyword evidence="7" id="KW-0812">Transmembrane</keyword>
<evidence type="ECO:0000259" key="8">
    <source>
        <dbReference type="PROSITE" id="PS50011"/>
    </source>
</evidence>
<evidence type="ECO:0000256" key="1">
    <source>
        <dbReference type="ARBA" id="ARBA00022527"/>
    </source>
</evidence>
<keyword evidence="3 6" id="KW-0547">Nucleotide-binding</keyword>
<evidence type="ECO:0000313" key="10">
    <source>
        <dbReference type="Proteomes" id="UP000689195"/>
    </source>
</evidence>
<dbReference type="PANTHER" id="PTHR24350">
    <property type="entry name" value="SERINE/THREONINE-PROTEIN KINASE IAL-RELATED"/>
    <property type="match status" value="1"/>
</dbReference>
<evidence type="ECO:0000256" key="7">
    <source>
        <dbReference type="SAM" id="Phobius"/>
    </source>
</evidence>
<feature type="transmembrane region" description="Helical" evidence="7">
    <location>
        <begin position="256"/>
        <end position="281"/>
    </location>
</feature>
<evidence type="ECO:0000256" key="5">
    <source>
        <dbReference type="ARBA" id="ARBA00022840"/>
    </source>
</evidence>
<evidence type="ECO:0000256" key="3">
    <source>
        <dbReference type="ARBA" id="ARBA00022741"/>
    </source>
</evidence>
<keyword evidence="1" id="KW-0723">Serine/threonine-protein kinase</keyword>
<keyword evidence="2" id="KW-0808">Transferase</keyword>
<dbReference type="InterPro" id="IPR030616">
    <property type="entry name" value="Aur-like"/>
</dbReference>
<keyword evidence="7" id="KW-0472">Membrane</keyword>